<gene>
    <name evidence="1" type="ORF">FHY56_16105</name>
</gene>
<keyword evidence="2" id="KW-1185">Reference proteome</keyword>
<protein>
    <submittedName>
        <fullName evidence="1">Uncharacterized protein</fullName>
    </submittedName>
</protein>
<accession>A0A502BKC9</accession>
<evidence type="ECO:0000313" key="2">
    <source>
        <dbReference type="Proteomes" id="UP000315388"/>
    </source>
</evidence>
<evidence type="ECO:0000313" key="1">
    <source>
        <dbReference type="EMBL" id="TPF74119.1"/>
    </source>
</evidence>
<sequence>MTFGATRRKSAVQPHFLSCISTGVLFSYAKRQSQSIVSAVKAVRDLIACGRLARSALDGGSTERQAHDRQQLH</sequence>
<dbReference type="Proteomes" id="UP000315388">
    <property type="component" value="Unassembled WGS sequence"/>
</dbReference>
<comment type="caution">
    <text evidence="1">The sequence shown here is derived from an EMBL/GenBank/DDBJ whole genome shotgun (WGS) entry which is preliminary data.</text>
</comment>
<dbReference type="AlphaFoldDB" id="A0A502BKC9"/>
<reference evidence="1 2" key="1">
    <citation type="journal article" date="2003" name="Int. J. Syst. Evol. Microbiol.">
        <title>Towards a standardized format for the description of a novel species (of an established genus): Ochrobactrum gallinifaecis sp. nov.</title>
        <authorList>
            <person name="Kampfer P."/>
            <person name="Buczolits S."/>
            <person name="Albrecht A."/>
            <person name="Busse H.J."/>
            <person name="Stackebrandt E."/>
        </authorList>
    </citation>
    <scope>NUCLEOTIDE SEQUENCE [LARGE SCALE GENOMIC DNA]</scope>
    <source>
        <strain evidence="1 2">ISO 196</strain>
    </source>
</reference>
<dbReference type="EMBL" id="VEWJ01000016">
    <property type="protein sequence ID" value="TPF74119.1"/>
    <property type="molecule type" value="Genomic_DNA"/>
</dbReference>
<organism evidence="1 2">
    <name type="scientific">Brucella gallinifaecis</name>
    <dbReference type="NCBI Taxonomy" id="215590"/>
    <lineage>
        <taxon>Bacteria</taxon>
        <taxon>Pseudomonadati</taxon>
        <taxon>Pseudomonadota</taxon>
        <taxon>Alphaproteobacteria</taxon>
        <taxon>Hyphomicrobiales</taxon>
        <taxon>Brucellaceae</taxon>
        <taxon>Brucella/Ochrobactrum group</taxon>
        <taxon>Brucella</taxon>
    </lineage>
</organism>
<proteinExistence type="predicted"/>
<name>A0A502BKC9_9HYPH</name>